<feature type="region of interest" description="Disordered" evidence="2">
    <location>
        <begin position="111"/>
        <end position="139"/>
    </location>
</feature>
<evidence type="ECO:0000259" key="3">
    <source>
        <dbReference type="PROSITE" id="PS51184"/>
    </source>
</evidence>
<reference evidence="4" key="2">
    <citation type="submission" date="2023-06" db="EMBL/GenBank/DDBJ databases">
        <authorList>
            <consortium name="Lawrence Berkeley National Laboratory"/>
            <person name="Haridas S."/>
            <person name="Hensen N."/>
            <person name="Bonometti L."/>
            <person name="Westerberg I."/>
            <person name="Brannstrom I.O."/>
            <person name="Guillou S."/>
            <person name="Cros-Aarteil S."/>
            <person name="Calhoun S."/>
            <person name="Kuo A."/>
            <person name="Mondo S."/>
            <person name="Pangilinan J."/>
            <person name="Riley R."/>
            <person name="Labutti K."/>
            <person name="Andreopoulos B."/>
            <person name="Lipzen A."/>
            <person name="Chen C."/>
            <person name="Yanf M."/>
            <person name="Daum C."/>
            <person name="Ng V."/>
            <person name="Clum A."/>
            <person name="Steindorff A."/>
            <person name="Ohm R."/>
            <person name="Martin F."/>
            <person name="Silar P."/>
            <person name="Natvig D."/>
            <person name="Lalanne C."/>
            <person name="Gautier V."/>
            <person name="Ament-Velasquez S.L."/>
            <person name="Kruys A."/>
            <person name="Hutchinson M.I."/>
            <person name="Powell A.J."/>
            <person name="Barry K."/>
            <person name="Miller A.N."/>
            <person name="Grigoriev I.V."/>
            <person name="Debuchy R."/>
            <person name="Gladieux P."/>
            <person name="Thoren M.H."/>
            <person name="Johannesson H."/>
        </authorList>
    </citation>
    <scope>NUCLEOTIDE SEQUENCE</scope>
    <source>
        <strain evidence="4">SMH4131-1</strain>
    </source>
</reference>
<proteinExistence type="predicted"/>
<evidence type="ECO:0000256" key="1">
    <source>
        <dbReference type="SAM" id="Coils"/>
    </source>
</evidence>
<evidence type="ECO:0000256" key="2">
    <source>
        <dbReference type="SAM" id="MobiDB-lite"/>
    </source>
</evidence>
<evidence type="ECO:0000313" key="4">
    <source>
        <dbReference type="EMBL" id="KAK3326992.1"/>
    </source>
</evidence>
<dbReference type="GO" id="GO:0005634">
    <property type="term" value="C:nucleus"/>
    <property type="evidence" value="ECO:0007669"/>
    <property type="project" value="TreeGrafter"/>
</dbReference>
<protein>
    <recommendedName>
        <fullName evidence="3">JmjC domain-containing protein</fullName>
    </recommendedName>
</protein>
<dbReference type="Pfam" id="PF02373">
    <property type="entry name" value="JmjC"/>
    <property type="match status" value="1"/>
</dbReference>
<dbReference type="Gene3D" id="2.60.120.650">
    <property type="entry name" value="Cupin"/>
    <property type="match status" value="1"/>
</dbReference>
<keyword evidence="1" id="KW-0175">Coiled coil</keyword>
<dbReference type="EMBL" id="JAUEPO010000003">
    <property type="protein sequence ID" value="KAK3326992.1"/>
    <property type="molecule type" value="Genomic_DNA"/>
</dbReference>
<accession>A0AAE0IKW9</accession>
<dbReference type="PROSITE" id="PS51184">
    <property type="entry name" value="JMJC"/>
    <property type="match status" value="1"/>
</dbReference>
<reference evidence="4" key="1">
    <citation type="journal article" date="2023" name="Mol. Phylogenet. Evol.">
        <title>Genome-scale phylogeny and comparative genomics of the fungal order Sordariales.</title>
        <authorList>
            <person name="Hensen N."/>
            <person name="Bonometti L."/>
            <person name="Westerberg I."/>
            <person name="Brannstrom I.O."/>
            <person name="Guillou S."/>
            <person name="Cros-Aarteil S."/>
            <person name="Calhoun S."/>
            <person name="Haridas S."/>
            <person name="Kuo A."/>
            <person name="Mondo S."/>
            <person name="Pangilinan J."/>
            <person name="Riley R."/>
            <person name="LaButti K."/>
            <person name="Andreopoulos B."/>
            <person name="Lipzen A."/>
            <person name="Chen C."/>
            <person name="Yan M."/>
            <person name="Daum C."/>
            <person name="Ng V."/>
            <person name="Clum A."/>
            <person name="Steindorff A."/>
            <person name="Ohm R.A."/>
            <person name="Martin F."/>
            <person name="Silar P."/>
            <person name="Natvig D.O."/>
            <person name="Lalanne C."/>
            <person name="Gautier V."/>
            <person name="Ament-Velasquez S.L."/>
            <person name="Kruys A."/>
            <person name="Hutchinson M.I."/>
            <person name="Powell A.J."/>
            <person name="Barry K."/>
            <person name="Miller A.N."/>
            <person name="Grigoriev I.V."/>
            <person name="Debuchy R."/>
            <person name="Gladieux P."/>
            <person name="Hiltunen Thoren M."/>
            <person name="Johannesson H."/>
        </authorList>
    </citation>
    <scope>NUCLEOTIDE SEQUENCE</scope>
    <source>
        <strain evidence="4">SMH4131-1</strain>
    </source>
</reference>
<dbReference type="GO" id="GO:0010468">
    <property type="term" value="P:regulation of gene expression"/>
    <property type="evidence" value="ECO:0007669"/>
    <property type="project" value="TreeGrafter"/>
</dbReference>
<dbReference type="PANTHER" id="PTHR10694">
    <property type="entry name" value="LYSINE-SPECIFIC DEMETHYLASE"/>
    <property type="match status" value="1"/>
</dbReference>
<keyword evidence="5" id="KW-1185">Reference proteome</keyword>
<name>A0AAE0IKW9_9PEZI</name>
<evidence type="ECO:0000313" key="5">
    <source>
        <dbReference type="Proteomes" id="UP001286456"/>
    </source>
</evidence>
<sequence>MEVTKPHGIELERVDETISKIEGLLRRLKRARAAMTNRPRRVLERPNRVIPAIPRSRTDTVDLHGSGSIFDVDDLYAYPEPASDAGELRDALNLGIIDEARTDAALATDATPATRAPTTDTTDIPTISTHMPATDTLNGRHHTIPTIKHGFEGSASIGLVALGAGQIGAFKVVLPTTLQQALPPREEAKAKPCWGFQTAALPNKTYKIGMLPKRQAFRRSLPSEVLSIGDAVKRHESQLGSQDGMDGVYYRVDVPAETAQQRAAAGLPERSLIWPLKGNMLSRTKYSIPGLHTPFVYESGPKFGALFGDHEEHYRLFSISHLHTGQKLWKVVPPSAADAFAKKLKETDPEIIWDCEQCLRHAAMLVPPSILTEWGIPFTILDQRAPELVIVFPRAARDLMDTHARTHGLDPMPLSWRG</sequence>
<dbReference type="GO" id="GO:0000785">
    <property type="term" value="C:chromatin"/>
    <property type="evidence" value="ECO:0007669"/>
    <property type="project" value="TreeGrafter"/>
</dbReference>
<feature type="compositionally biased region" description="Low complexity" evidence="2">
    <location>
        <begin position="111"/>
        <end position="127"/>
    </location>
</feature>
<organism evidence="4 5">
    <name type="scientific">Cercophora scortea</name>
    <dbReference type="NCBI Taxonomy" id="314031"/>
    <lineage>
        <taxon>Eukaryota</taxon>
        <taxon>Fungi</taxon>
        <taxon>Dikarya</taxon>
        <taxon>Ascomycota</taxon>
        <taxon>Pezizomycotina</taxon>
        <taxon>Sordariomycetes</taxon>
        <taxon>Sordariomycetidae</taxon>
        <taxon>Sordariales</taxon>
        <taxon>Lasiosphaeriaceae</taxon>
        <taxon>Cercophora</taxon>
    </lineage>
</organism>
<gene>
    <name evidence="4" type="ORF">B0T19DRAFT_460013</name>
</gene>
<dbReference type="InterPro" id="IPR003347">
    <property type="entry name" value="JmjC_dom"/>
</dbReference>
<comment type="caution">
    <text evidence="4">The sequence shown here is derived from an EMBL/GenBank/DDBJ whole genome shotgun (WGS) entry which is preliminary data.</text>
</comment>
<feature type="coiled-coil region" evidence="1">
    <location>
        <begin position="11"/>
        <end position="38"/>
    </location>
</feature>
<dbReference type="GO" id="GO:0032452">
    <property type="term" value="F:histone demethylase activity"/>
    <property type="evidence" value="ECO:0007669"/>
    <property type="project" value="TreeGrafter"/>
</dbReference>
<dbReference type="Proteomes" id="UP001286456">
    <property type="component" value="Unassembled WGS sequence"/>
</dbReference>
<feature type="compositionally biased region" description="Polar residues" evidence="2">
    <location>
        <begin position="128"/>
        <end position="137"/>
    </location>
</feature>
<dbReference type="AlphaFoldDB" id="A0AAE0IKW9"/>
<feature type="domain" description="JmjC" evidence="3">
    <location>
        <begin position="256"/>
        <end position="418"/>
    </location>
</feature>
<dbReference type="SUPFAM" id="SSF51197">
    <property type="entry name" value="Clavaminate synthase-like"/>
    <property type="match status" value="1"/>
</dbReference>